<dbReference type="InterPro" id="IPR003721">
    <property type="entry name" value="Pantoate_ligase"/>
</dbReference>
<dbReference type="RefSeq" id="WP_091864817.1">
    <property type="nucleotide sequence ID" value="NZ_FNAO01000001.1"/>
</dbReference>
<dbReference type="STRING" id="641691.SAMN05421636_101197"/>
<feature type="binding site" evidence="8">
    <location>
        <position position="154"/>
    </location>
    <ligand>
        <name>(R)-pantoate</name>
        <dbReference type="ChEBI" id="CHEBI:15980"/>
    </ligand>
</feature>
<keyword evidence="6 8" id="KW-0067">ATP-binding</keyword>
<sequence>MPVITTKKELDQRLSSLPKSRSLGLVPTMGALHEGHAALVKKAISENRCVVVSIFVNPTQFDNKEDLEHYPDTLEKDIFLLEGISGDILIFAPTANEIYDHRILSKTYDFEGLDKVMEGAFRNNHFNGVGTIVETLLLLVKPDRAYFGEKDFQQLQIIRKLVDKNDIPVAIIGCPIVREASGLAMSSRNERLSETLRQDASFIYETLRTAKAKFGMKSAKYVRDWAEKQFENHPDLQLEYFEITDLDTLTPIQTKKTDVKYRAFVAVFCGAVRLIDNIALN</sequence>
<feature type="binding site" evidence="8">
    <location>
        <position position="60"/>
    </location>
    <ligand>
        <name>beta-alanine</name>
        <dbReference type="ChEBI" id="CHEBI:57966"/>
    </ligand>
</feature>
<accession>A0A1G6W7A7</accession>
<dbReference type="PANTHER" id="PTHR21299">
    <property type="entry name" value="CYTIDYLATE KINASE/PANTOATE-BETA-ALANINE LIGASE"/>
    <property type="match status" value="1"/>
</dbReference>
<feature type="binding site" evidence="8">
    <location>
        <begin position="29"/>
        <end position="36"/>
    </location>
    <ligand>
        <name>ATP</name>
        <dbReference type="ChEBI" id="CHEBI:30616"/>
    </ligand>
</feature>
<keyword evidence="8" id="KW-0963">Cytoplasm</keyword>
<dbReference type="PANTHER" id="PTHR21299:SF1">
    <property type="entry name" value="PANTOATE--BETA-ALANINE LIGASE"/>
    <property type="match status" value="1"/>
</dbReference>
<evidence type="ECO:0000256" key="1">
    <source>
        <dbReference type="ARBA" id="ARBA00004990"/>
    </source>
</evidence>
<dbReference type="InterPro" id="IPR014729">
    <property type="entry name" value="Rossmann-like_a/b/a_fold"/>
</dbReference>
<comment type="subunit">
    <text evidence="8">Homodimer.</text>
</comment>
<reference evidence="9 10" key="1">
    <citation type="submission" date="2016-10" db="EMBL/GenBank/DDBJ databases">
        <authorList>
            <person name="de Groot N.N."/>
        </authorList>
    </citation>
    <scope>NUCLEOTIDE SEQUENCE [LARGE SCALE GENOMIC DNA]</scope>
    <source>
        <strain evidence="9 10">DSM 23421</strain>
    </source>
</reference>
<dbReference type="AlphaFoldDB" id="A0A1G6W7A7"/>
<evidence type="ECO:0000256" key="7">
    <source>
        <dbReference type="ARBA" id="ARBA00048258"/>
    </source>
</evidence>
<evidence type="ECO:0000313" key="10">
    <source>
        <dbReference type="Proteomes" id="UP000199109"/>
    </source>
</evidence>
<comment type="subcellular location">
    <subcellularLocation>
        <location evidence="8">Cytoplasm</location>
    </subcellularLocation>
</comment>
<feature type="active site" description="Proton donor" evidence="8">
    <location>
        <position position="36"/>
    </location>
</feature>
<evidence type="ECO:0000256" key="5">
    <source>
        <dbReference type="ARBA" id="ARBA00022741"/>
    </source>
</evidence>
<feature type="binding site" evidence="8">
    <location>
        <begin position="185"/>
        <end position="188"/>
    </location>
    <ligand>
        <name>ATP</name>
        <dbReference type="ChEBI" id="CHEBI:30616"/>
    </ligand>
</feature>
<dbReference type="HAMAP" id="MF_00158">
    <property type="entry name" value="PanC"/>
    <property type="match status" value="1"/>
</dbReference>
<organism evidence="9 10">
    <name type="scientific">Pricia antarctica</name>
    <dbReference type="NCBI Taxonomy" id="641691"/>
    <lineage>
        <taxon>Bacteria</taxon>
        <taxon>Pseudomonadati</taxon>
        <taxon>Bacteroidota</taxon>
        <taxon>Flavobacteriia</taxon>
        <taxon>Flavobacteriales</taxon>
        <taxon>Flavobacteriaceae</taxon>
        <taxon>Pricia</taxon>
    </lineage>
</organism>
<feature type="binding site" evidence="8">
    <location>
        <position position="177"/>
    </location>
    <ligand>
        <name>ATP</name>
        <dbReference type="ChEBI" id="CHEBI:30616"/>
    </ligand>
</feature>
<proteinExistence type="inferred from homology"/>
<dbReference type="OrthoDB" id="9773087at2"/>
<name>A0A1G6W7A7_9FLAO</name>
<evidence type="ECO:0000256" key="4">
    <source>
        <dbReference type="ARBA" id="ARBA00022655"/>
    </source>
</evidence>
<feature type="binding site" evidence="8">
    <location>
        <begin position="148"/>
        <end position="151"/>
    </location>
    <ligand>
        <name>ATP</name>
        <dbReference type="ChEBI" id="CHEBI:30616"/>
    </ligand>
</feature>
<feature type="binding site" evidence="8">
    <location>
        <position position="60"/>
    </location>
    <ligand>
        <name>(R)-pantoate</name>
        <dbReference type="ChEBI" id="CHEBI:15980"/>
    </ligand>
</feature>
<dbReference type="NCBIfam" id="TIGR00018">
    <property type="entry name" value="panC"/>
    <property type="match status" value="1"/>
</dbReference>
<evidence type="ECO:0000256" key="8">
    <source>
        <dbReference type="HAMAP-Rule" id="MF_00158"/>
    </source>
</evidence>
<dbReference type="SUPFAM" id="SSF52374">
    <property type="entry name" value="Nucleotidylyl transferase"/>
    <property type="match status" value="1"/>
</dbReference>
<comment type="similarity">
    <text evidence="2 8">Belongs to the pantothenate synthetase family.</text>
</comment>
<keyword evidence="4 8" id="KW-0566">Pantothenate biosynthesis</keyword>
<dbReference type="Gene3D" id="3.40.50.620">
    <property type="entry name" value="HUPs"/>
    <property type="match status" value="1"/>
</dbReference>
<dbReference type="InterPro" id="IPR042176">
    <property type="entry name" value="Pantoate_ligase_C"/>
</dbReference>
<dbReference type="Gene3D" id="3.30.1300.10">
    <property type="entry name" value="Pantoate-beta-alanine ligase, C-terminal domain"/>
    <property type="match status" value="1"/>
</dbReference>
<keyword evidence="5 8" id="KW-0547">Nucleotide-binding</keyword>
<evidence type="ECO:0000256" key="3">
    <source>
        <dbReference type="ARBA" id="ARBA00022598"/>
    </source>
</evidence>
<comment type="catalytic activity">
    <reaction evidence="7 8">
        <text>(R)-pantoate + beta-alanine + ATP = (R)-pantothenate + AMP + diphosphate + H(+)</text>
        <dbReference type="Rhea" id="RHEA:10912"/>
        <dbReference type="ChEBI" id="CHEBI:15378"/>
        <dbReference type="ChEBI" id="CHEBI:15980"/>
        <dbReference type="ChEBI" id="CHEBI:29032"/>
        <dbReference type="ChEBI" id="CHEBI:30616"/>
        <dbReference type="ChEBI" id="CHEBI:33019"/>
        <dbReference type="ChEBI" id="CHEBI:57966"/>
        <dbReference type="ChEBI" id="CHEBI:456215"/>
        <dbReference type="EC" id="6.3.2.1"/>
    </reaction>
</comment>
<evidence type="ECO:0000256" key="2">
    <source>
        <dbReference type="ARBA" id="ARBA00009256"/>
    </source>
</evidence>
<dbReference type="UniPathway" id="UPA00028">
    <property type="reaction ID" value="UER00005"/>
</dbReference>
<dbReference type="GO" id="GO:0015940">
    <property type="term" value="P:pantothenate biosynthetic process"/>
    <property type="evidence" value="ECO:0007669"/>
    <property type="project" value="UniProtKB-UniRule"/>
</dbReference>
<dbReference type="GO" id="GO:0004592">
    <property type="term" value="F:pantoate-beta-alanine ligase activity"/>
    <property type="evidence" value="ECO:0007669"/>
    <property type="project" value="UniProtKB-UniRule"/>
</dbReference>
<keyword evidence="10" id="KW-1185">Reference proteome</keyword>
<keyword evidence="3 8" id="KW-0436">Ligase</keyword>
<dbReference type="GO" id="GO:0005524">
    <property type="term" value="F:ATP binding"/>
    <property type="evidence" value="ECO:0007669"/>
    <property type="project" value="UniProtKB-KW"/>
</dbReference>
<dbReference type="GO" id="GO:0005829">
    <property type="term" value="C:cytosol"/>
    <property type="evidence" value="ECO:0007669"/>
    <property type="project" value="TreeGrafter"/>
</dbReference>
<evidence type="ECO:0000313" key="9">
    <source>
        <dbReference type="EMBL" id="SDD61097.1"/>
    </source>
</evidence>
<dbReference type="EC" id="6.3.2.1" evidence="8"/>
<dbReference type="EMBL" id="FNAO01000001">
    <property type="protein sequence ID" value="SDD61097.1"/>
    <property type="molecule type" value="Genomic_DNA"/>
</dbReference>
<dbReference type="Proteomes" id="UP000199109">
    <property type="component" value="Unassembled WGS sequence"/>
</dbReference>
<comment type="miscellaneous">
    <text evidence="8">The reaction proceeds by a bi uni uni bi ping pong mechanism.</text>
</comment>
<dbReference type="CDD" id="cd00560">
    <property type="entry name" value="PanC"/>
    <property type="match status" value="1"/>
</dbReference>
<evidence type="ECO:0000256" key="6">
    <source>
        <dbReference type="ARBA" id="ARBA00022840"/>
    </source>
</evidence>
<protein>
    <recommendedName>
        <fullName evidence="8">Pantothenate synthetase</fullName>
        <shortName evidence="8">PS</shortName>
        <ecNumber evidence="8">6.3.2.1</ecNumber>
    </recommendedName>
    <alternativeName>
        <fullName evidence="8">Pantoate--beta-alanine ligase</fullName>
    </alternativeName>
    <alternativeName>
        <fullName evidence="8">Pantoate-activating enzyme</fullName>
    </alternativeName>
</protein>
<gene>
    <name evidence="8" type="primary">panC</name>
    <name evidence="9" type="ORF">SAMN05421636_101197</name>
</gene>
<dbReference type="Pfam" id="PF02569">
    <property type="entry name" value="Pantoate_ligase"/>
    <property type="match status" value="1"/>
</dbReference>
<comment type="function">
    <text evidence="8">Catalyzes the condensation of pantoate with beta-alanine in an ATP-dependent reaction via a pantoyl-adenylate intermediate.</text>
</comment>
<comment type="pathway">
    <text evidence="1 8">Cofactor biosynthesis; (R)-pantothenate biosynthesis; (R)-pantothenate from (R)-pantoate and beta-alanine: step 1/1.</text>
</comment>